<keyword evidence="3 7" id="KW-0812">Transmembrane</keyword>
<dbReference type="Pfam" id="PF07690">
    <property type="entry name" value="MFS_1"/>
    <property type="match status" value="1"/>
</dbReference>
<comment type="caution">
    <text evidence="9">The sequence shown here is derived from an EMBL/GenBank/DDBJ whole genome shotgun (WGS) entry which is preliminary data.</text>
</comment>
<sequence>MVTMAHTTTPEQHDDGGVVAVATEVGSAGDTEAATPLRREPLGRPFNAHLATVALANLSDGILMTGIPLIAVSLTRSPQEIALLSALFWLSWLFFGLLAGAVIDRADRRRVRILALSVRVVIMVGLVAVALAGALSIAVLIGFMGLYGLTQVFADLAGRTMVPQVAPRSRLAAANGRTMAAEKIFNDFIGRPVAGLLVILGAGWVIGVPAAICVAAVLLLMFGLRGDFRAGRTGDAGPGDGDVSRAEGAQPAPDRPAPDQPAGLGPVLEGLRLVMGHRVLRPIVVMSCAANLATTAYFAVYILWVVGEGSAVGLTEAQYPLLAVAGAVGAVVGSLLVERIRIVIPEVPMMLGAFMLQVPLLVLPVLLPRFDALLIGAAVMGFFNMTGNVVAMTLLQRLVPGATLGRVIGAVTTVGFGLMPLGALLGGLVGEHLGLPAVFISAAALLGLSLLYPMLRVSQRMVDEDEHGDGSGGGPEGGPEDRPQGGGEDVPTPRNTSGGEPATAEPLNLARSVHESPSRRRRPRPRAAAERPMRLARQRAEAERSARQSALGGGVEFRWA</sequence>
<proteinExistence type="predicted"/>
<keyword evidence="5 7" id="KW-0472">Membrane</keyword>
<feature type="domain" description="Major facilitator superfamily (MFS) profile" evidence="8">
    <location>
        <begin position="45"/>
        <end position="461"/>
    </location>
</feature>
<feature type="transmembrane region" description="Helical" evidence="7">
    <location>
        <begin position="193"/>
        <end position="222"/>
    </location>
</feature>
<dbReference type="CDD" id="cd06173">
    <property type="entry name" value="MFS_MefA_like"/>
    <property type="match status" value="1"/>
</dbReference>
<feature type="transmembrane region" description="Helical" evidence="7">
    <location>
        <begin position="283"/>
        <end position="307"/>
    </location>
</feature>
<dbReference type="PANTHER" id="PTHR23513">
    <property type="entry name" value="INTEGRAL MEMBRANE EFFLUX PROTEIN-RELATED"/>
    <property type="match status" value="1"/>
</dbReference>
<feature type="transmembrane region" description="Helical" evidence="7">
    <location>
        <begin position="373"/>
        <end position="395"/>
    </location>
</feature>
<evidence type="ECO:0000256" key="1">
    <source>
        <dbReference type="ARBA" id="ARBA00004651"/>
    </source>
</evidence>
<feature type="region of interest" description="Disordered" evidence="6">
    <location>
        <begin position="463"/>
        <end position="560"/>
    </location>
</feature>
<evidence type="ECO:0000259" key="8">
    <source>
        <dbReference type="PROSITE" id="PS50850"/>
    </source>
</evidence>
<feature type="transmembrane region" description="Helical" evidence="7">
    <location>
        <begin position="319"/>
        <end position="337"/>
    </location>
</feature>
<dbReference type="InterPro" id="IPR020846">
    <property type="entry name" value="MFS_dom"/>
</dbReference>
<dbReference type="RefSeq" id="WP_179541639.1">
    <property type="nucleotide sequence ID" value="NZ_JACCFY010000001.1"/>
</dbReference>
<dbReference type="InterPro" id="IPR036259">
    <property type="entry name" value="MFS_trans_sf"/>
</dbReference>
<feature type="transmembrane region" description="Helical" evidence="7">
    <location>
        <begin position="81"/>
        <end position="102"/>
    </location>
</feature>
<dbReference type="InterPro" id="IPR011701">
    <property type="entry name" value="MFS"/>
</dbReference>
<feature type="transmembrane region" description="Helical" evidence="7">
    <location>
        <begin position="433"/>
        <end position="452"/>
    </location>
</feature>
<evidence type="ECO:0000256" key="6">
    <source>
        <dbReference type="SAM" id="MobiDB-lite"/>
    </source>
</evidence>
<evidence type="ECO:0000256" key="4">
    <source>
        <dbReference type="ARBA" id="ARBA00022989"/>
    </source>
</evidence>
<evidence type="ECO:0000313" key="9">
    <source>
        <dbReference type="EMBL" id="NYJ78273.1"/>
    </source>
</evidence>
<feature type="transmembrane region" description="Helical" evidence="7">
    <location>
        <begin position="114"/>
        <end position="147"/>
    </location>
</feature>
<dbReference type="PANTHER" id="PTHR23513:SF6">
    <property type="entry name" value="MAJOR FACILITATOR SUPERFAMILY ASSOCIATED DOMAIN-CONTAINING PROTEIN"/>
    <property type="match status" value="1"/>
</dbReference>
<organism evidence="9 10">
    <name type="scientific">Nesterenkonia xinjiangensis</name>
    <dbReference type="NCBI Taxonomy" id="225327"/>
    <lineage>
        <taxon>Bacteria</taxon>
        <taxon>Bacillati</taxon>
        <taxon>Actinomycetota</taxon>
        <taxon>Actinomycetes</taxon>
        <taxon>Micrococcales</taxon>
        <taxon>Micrococcaceae</taxon>
        <taxon>Nesterenkonia</taxon>
    </lineage>
</organism>
<evidence type="ECO:0000256" key="5">
    <source>
        <dbReference type="ARBA" id="ARBA00023136"/>
    </source>
</evidence>
<dbReference type="Gene3D" id="1.20.1250.20">
    <property type="entry name" value="MFS general substrate transporter like domains"/>
    <property type="match status" value="1"/>
</dbReference>
<keyword evidence="2" id="KW-1003">Cell membrane</keyword>
<name>A0A7Z0K9Y8_9MICC</name>
<protein>
    <submittedName>
        <fullName evidence="9">MFS family permease</fullName>
    </submittedName>
</protein>
<evidence type="ECO:0000256" key="7">
    <source>
        <dbReference type="SAM" id="Phobius"/>
    </source>
</evidence>
<dbReference type="GO" id="GO:0022857">
    <property type="term" value="F:transmembrane transporter activity"/>
    <property type="evidence" value="ECO:0007669"/>
    <property type="project" value="InterPro"/>
</dbReference>
<gene>
    <name evidence="9" type="ORF">HNR09_001684</name>
</gene>
<feature type="transmembrane region" description="Helical" evidence="7">
    <location>
        <begin position="48"/>
        <end position="75"/>
    </location>
</feature>
<dbReference type="SUPFAM" id="SSF103473">
    <property type="entry name" value="MFS general substrate transporter"/>
    <property type="match status" value="1"/>
</dbReference>
<dbReference type="Proteomes" id="UP000535437">
    <property type="component" value="Unassembled WGS sequence"/>
</dbReference>
<keyword evidence="4 7" id="KW-1133">Transmembrane helix</keyword>
<feature type="compositionally biased region" description="Gly residues" evidence="6">
    <location>
        <begin position="551"/>
        <end position="560"/>
    </location>
</feature>
<comment type="subcellular location">
    <subcellularLocation>
        <location evidence="1">Cell membrane</location>
        <topology evidence="1">Multi-pass membrane protein</topology>
    </subcellularLocation>
</comment>
<feature type="transmembrane region" description="Helical" evidence="7">
    <location>
        <begin position="407"/>
        <end position="427"/>
    </location>
</feature>
<feature type="transmembrane region" description="Helical" evidence="7">
    <location>
        <begin position="349"/>
        <end position="367"/>
    </location>
</feature>
<dbReference type="PROSITE" id="PS50850">
    <property type="entry name" value="MFS"/>
    <property type="match status" value="1"/>
</dbReference>
<accession>A0A7Z0K9Y8</accession>
<evidence type="ECO:0000256" key="2">
    <source>
        <dbReference type="ARBA" id="ARBA00022475"/>
    </source>
</evidence>
<keyword evidence="10" id="KW-1185">Reference proteome</keyword>
<dbReference type="EMBL" id="JACCFY010000001">
    <property type="protein sequence ID" value="NYJ78273.1"/>
    <property type="molecule type" value="Genomic_DNA"/>
</dbReference>
<evidence type="ECO:0000256" key="3">
    <source>
        <dbReference type="ARBA" id="ARBA00022692"/>
    </source>
</evidence>
<dbReference type="AlphaFoldDB" id="A0A7Z0K9Y8"/>
<feature type="compositionally biased region" description="Basic and acidic residues" evidence="6">
    <location>
        <begin position="527"/>
        <end position="546"/>
    </location>
</feature>
<reference evidence="9 10" key="1">
    <citation type="submission" date="2020-07" db="EMBL/GenBank/DDBJ databases">
        <title>Sequencing the genomes of 1000 actinobacteria strains.</title>
        <authorList>
            <person name="Klenk H.-P."/>
        </authorList>
    </citation>
    <scope>NUCLEOTIDE SEQUENCE [LARGE SCALE GENOMIC DNA]</scope>
    <source>
        <strain evidence="9 10">DSM 15475</strain>
    </source>
</reference>
<feature type="region of interest" description="Disordered" evidence="6">
    <location>
        <begin position="235"/>
        <end position="261"/>
    </location>
</feature>
<dbReference type="GO" id="GO:0005886">
    <property type="term" value="C:plasma membrane"/>
    <property type="evidence" value="ECO:0007669"/>
    <property type="project" value="UniProtKB-SubCell"/>
</dbReference>
<evidence type="ECO:0000313" key="10">
    <source>
        <dbReference type="Proteomes" id="UP000535437"/>
    </source>
</evidence>